<accession>A0A3R8KSU8</accession>
<protein>
    <submittedName>
        <fullName evidence="1">Alpha/beta hydrolase</fullName>
    </submittedName>
</protein>
<dbReference type="EMBL" id="RHJS01000002">
    <property type="protein sequence ID" value="RRK31093.1"/>
    <property type="molecule type" value="Genomic_DNA"/>
</dbReference>
<dbReference type="SUPFAM" id="SSF53474">
    <property type="entry name" value="alpha/beta-Hydrolases"/>
    <property type="match status" value="1"/>
</dbReference>
<dbReference type="RefSeq" id="WP_125126829.1">
    <property type="nucleotide sequence ID" value="NZ_RHJS01000002.1"/>
</dbReference>
<dbReference type="InterPro" id="IPR029058">
    <property type="entry name" value="AB_hydrolase_fold"/>
</dbReference>
<dbReference type="Pfam" id="PF05728">
    <property type="entry name" value="UPF0227"/>
    <property type="match status" value="1"/>
</dbReference>
<dbReference type="GO" id="GO:0016787">
    <property type="term" value="F:hydrolase activity"/>
    <property type="evidence" value="ECO:0007669"/>
    <property type="project" value="UniProtKB-KW"/>
</dbReference>
<organism evidence="1 2">
    <name type="scientific">Schaedlerella arabinosiphila</name>
    <dbReference type="NCBI Taxonomy" id="2044587"/>
    <lineage>
        <taxon>Bacteria</taxon>
        <taxon>Bacillati</taxon>
        <taxon>Bacillota</taxon>
        <taxon>Clostridia</taxon>
        <taxon>Lachnospirales</taxon>
        <taxon>Lachnospiraceae</taxon>
        <taxon>Schaedlerella</taxon>
    </lineage>
</organism>
<keyword evidence="2" id="KW-1185">Reference proteome</keyword>
<name>A0A3R8KSU8_9FIRM</name>
<sequence length="200" mass="23405">MEKAILYIHGKNGSYMEVEQYRKNCMGFDMIGIDYQDDVPWVVQDQIRAAYDKACEKYNHIYIIANSIGAYFAMYTLQTCDIEKAFFISPVLDMERLILDMMEWADVSEKELCEKEEIITDFGEKLSWAYLCFVRANPITWNIPTEILYAGNDTLISRQTVDMFVSSHHAALTVMENGEHWFHTDEQIAFLNSWMKRVIC</sequence>
<dbReference type="InterPro" id="IPR008886">
    <property type="entry name" value="UPF0227/Esterase_YqiA"/>
</dbReference>
<proteinExistence type="predicted"/>
<dbReference type="Proteomes" id="UP000274920">
    <property type="component" value="Unassembled WGS sequence"/>
</dbReference>
<dbReference type="AlphaFoldDB" id="A0A3R8KSU8"/>
<gene>
    <name evidence="1" type="ORF">EBB54_06700</name>
</gene>
<evidence type="ECO:0000313" key="1">
    <source>
        <dbReference type="EMBL" id="RRK31093.1"/>
    </source>
</evidence>
<keyword evidence="1" id="KW-0378">Hydrolase</keyword>
<evidence type="ECO:0000313" key="2">
    <source>
        <dbReference type="Proteomes" id="UP000274920"/>
    </source>
</evidence>
<dbReference type="Gene3D" id="3.40.50.1820">
    <property type="entry name" value="alpha/beta hydrolase"/>
    <property type="match status" value="1"/>
</dbReference>
<reference evidence="1" key="1">
    <citation type="submission" date="2018-10" db="EMBL/GenBank/DDBJ databases">
        <title>Schaedlerella arabinophila gen. nov. sp. nov., isolated from the mouse intestinal tract and comparative analysis with the genome of the closely related altered Schaedler flora strain ASF502.</title>
        <authorList>
            <person name="Miyake S."/>
            <person name="Soh M."/>
            <person name="Seedorf H."/>
        </authorList>
    </citation>
    <scope>NUCLEOTIDE SEQUENCE [LARGE SCALE GENOMIC DNA]</scope>
    <source>
        <strain evidence="1">DSM 106076</strain>
    </source>
</reference>
<comment type="caution">
    <text evidence="1">The sequence shown here is derived from an EMBL/GenBank/DDBJ whole genome shotgun (WGS) entry which is preliminary data.</text>
</comment>